<comment type="caution">
    <text evidence="2">The sequence shown here is derived from an EMBL/GenBank/DDBJ whole genome shotgun (WGS) entry which is preliminary data.</text>
</comment>
<dbReference type="PROSITE" id="PS51833">
    <property type="entry name" value="HDOD"/>
    <property type="match status" value="1"/>
</dbReference>
<reference evidence="2 3" key="1">
    <citation type="submission" date="2016-08" db="EMBL/GenBank/DDBJ databases">
        <authorList>
            <person name="Seilhamer J.J."/>
        </authorList>
    </citation>
    <scope>NUCLEOTIDE SEQUENCE [LARGE SCALE GENOMIC DNA]</scope>
    <source>
        <strain evidence="2 3">PH27A</strain>
    </source>
</reference>
<evidence type="ECO:0000259" key="1">
    <source>
        <dbReference type="PROSITE" id="PS51833"/>
    </source>
</evidence>
<dbReference type="InterPro" id="IPR036754">
    <property type="entry name" value="YbaK/aa-tRNA-synt-asso_dom_sf"/>
</dbReference>
<dbReference type="EMBL" id="MDTQ01000001">
    <property type="protein sequence ID" value="ODC04951.1"/>
    <property type="molecule type" value="Genomic_DNA"/>
</dbReference>
<dbReference type="Gene3D" id="3.90.960.10">
    <property type="entry name" value="YbaK/aminoacyl-tRNA synthetase-associated domain"/>
    <property type="match status" value="1"/>
</dbReference>
<dbReference type="GO" id="GO:0002161">
    <property type="term" value="F:aminoacyl-tRNA deacylase activity"/>
    <property type="evidence" value="ECO:0007669"/>
    <property type="project" value="InterPro"/>
</dbReference>
<dbReference type="AlphaFoldDB" id="A0A1E2VD98"/>
<dbReference type="PANTHER" id="PTHR33525">
    <property type="match status" value="1"/>
</dbReference>
<name>A0A1E2VD98_9GAMM</name>
<sequence length="459" mass="52413">MGLKHPTVIDLQAPETQARRVARHTAAPHQLLRSTLLQSTDGRLMQAVFPAPCLLDLQALQRADTEWRAMPPTLRGHLLKPQQLESMPALPGTVPDVTLRVDEQCLTLDTVFVESGHAEYLLKFTRDEYQALLHEHSVEIDHFAIPLTQTRPNLDAPQQDEQEIRQAVDTITRRRVRARLAEEIEIAPLPISTQQLMALRDREDVSTHELANVIESDPSLASQVISWANSPYYGAPGTVRSIHDAVIRVLGFDLTMNLALGLALSRQLQLPKDGVHGYQHFWRDAVKRALMVDAFARIMPPLSRPISGLAYIAGLLHNFGYLILAEVFPPYFSLYCRYQEANPHVPPMYLERFLFGITREQIASHLFQTWGLPEAMCTAVRHQHNPRYHGDHFKYANLLYLAHQYQHPYREQQLKRVPAAIYERLELDPELALTAWQRLEEVETEQVSELVRLLEHGHG</sequence>
<dbReference type="Gene3D" id="1.10.3210.10">
    <property type="entry name" value="Hypothetical protein af1432"/>
    <property type="match status" value="1"/>
</dbReference>
<dbReference type="Proteomes" id="UP000094291">
    <property type="component" value="Unassembled WGS sequence"/>
</dbReference>
<feature type="domain" description="HDOD" evidence="1">
    <location>
        <begin position="186"/>
        <end position="386"/>
    </location>
</feature>
<dbReference type="SUPFAM" id="SSF109604">
    <property type="entry name" value="HD-domain/PDEase-like"/>
    <property type="match status" value="1"/>
</dbReference>
<gene>
    <name evidence="2" type="ORF">BFW38_16835</name>
</gene>
<dbReference type="PIRSF" id="PIRSF036888">
    <property type="entry name" value="HDGYPm_UCP036888"/>
    <property type="match status" value="1"/>
</dbReference>
<dbReference type="InterPro" id="IPR014627">
    <property type="entry name" value="UCP036888_HDGYP-like"/>
</dbReference>
<dbReference type="PANTHER" id="PTHR33525:SF3">
    <property type="entry name" value="RIBONUCLEASE Y"/>
    <property type="match status" value="1"/>
</dbReference>
<dbReference type="STRING" id="197479.BFW38_16835"/>
<evidence type="ECO:0000313" key="2">
    <source>
        <dbReference type="EMBL" id="ODC04951.1"/>
    </source>
</evidence>
<accession>A0A1E2VD98</accession>
<dbReference type="SUPFAM" id="SSF55826">
    <property type="entry name" value="YbaK/ProRS associated domain"/>
    <property type="match status" value="1"/>
</dbReference>
<dbReference type="InterPro" id="IPR013976">
    <property type="entry name" value="HDOD"/>
</dbReference>
<dbReference type="InterPro" id="IPR052340">
    <property type="entry name" value="RNase_Y/CdgJ"/>
</dbReference>
<organism evidence="2 3">
    <name type="scientific">Terasakiispira papahanaumokuakeensis</name>
    <dbReference type="NCBI Taxonomy" id="197479"/>
    <lineage>
        <taxon>Bacteria</taxon>
        <taxon>Pseudomonadati</taxon>
        <taxon>Pseudomonadota</taxon>
        <taxon>Gammaproteobacteria</taxon>
        <taxon>Oceanospirillales</taxon>
        <taxon>Terasakiispira</taxon>
    </lineage>
</organism>
<proteinExistence type="predicted"/>
<protein>
    <recommendedName>
        <fullName evidence="1">HDOD domain-containing protein</fullName>
    </recommendedName>
</protein>
<keyword evidence="3" id="KW-1185">Reference proteome</keyword>
<dbReference type="Pfam" id="PF08668">
    <property type="entry name" value="HDOD"/>
    <property type="match status" value="1"/>
</dbReference>
<evidence type="ECO:0000313" key="3">
    <source>
        <dbReference type="Proteomes" id="UP000094291"/>
    </source>
</evidence>